<organism evidence="2 3">
    <name type="scientific">Pseudolycoriella hygida</name>
    <dbReference type="NCBI Taxonomy" id="35572"/>
    <lineage>
        <taxon>Eukaryota</taxon>
        <taxon>Metazoa</taxon>
        <taxon>Ecdysozoa</taxon>
        <taxon>Arthropoda</taxon>
        <taxon>Hexapoda</taxon>
        <taxon>Insecta</taxon>
        <taxon>Pterygota</taxon>
        <taxon>Neoptera</taxon>
        <taxon>Endopterygota</taxon>
        <taxon>Diptera</taxon>
        <taxon>Nematocera</taxon>
        <taxon>Sciaroidea</taxon>
        <taxon>Sciaridae</taxon>
        <taxon>Pseudolycoriella</taxon>
    </lineage>
</organism>
<keyword evidence="1" id="KW-0732">Signal</keyword>
<dbReference type="EMBL" id="WJQU01003328">
    <property type="protein sequence ID" value="KAJ6625700.1"/>
    <property type="molecule type" value="Genomic_DNA"/>
</dbReference>
<evidence type="ECO:0000256" key="1">
    <source>
        <dbReference type="SAM" id="SignalP"/>
    </source>
</evidence>
<accession>A0A9Q0MJ82</accession>
<protein>
    <submittedName>
        <fullName evidence="2">Uncharacterized protein</fullName>
    </submittedName>
</protein>
<dbReference type="Proteomes" id="UP001151699">
    <property type="component" value="Unassembled WGS sequence"/>
</dbReference>
<gene>
    <name evidence="2" type="ORF">Bhyg_16173</name>
</gene>
<keyword evidence="3" id="KW-1185">Reference proteome</keyword>
<sequence>MSGFWSYITMKFLYFVIAILAPFSVSADTALQQLAWVVENMDVCELGANGEYYATPSVSNDGVNQFVTFTTTTTDDPGYLDSTTTRRDSYLSDTNEGYLELWNSS</sequence>
<feature type="chain" id="PRO_5040442240" evidence="1">
    <location>
        <begin position="28"/>
        <end position="105"/>
    </location>
</feature>
<dbReference type="AlphaFoldDB" id="A0A9Q0MJ82"/>
<comment type="caution">
    <text evidence="2">The sequence shown here is derived from an EMBL/GenBank/DDBJ whole genome shotgun (WGS) entry which is preliminary data.</text>
</comment>
<feature type="signal peptide" evidence="1">
    <location>
        <begin position="1"/>
        <end position="27"/>
    </location>
</feature>
<evidence type="ECO:0000313" key="2">
    <source>
        <dbReference type="EMBL" id="KAJ6625700.1"/>
    </source>
</evidence>
<evidence type="ECO:0000313" key="3">
    <source>
        <dbReference type="Proteomes" id="UP001151699"/>
    </source>
</evidence>
<reference evidence="2" key="1">
    <citation type="submission" date="2022-07" db="EMBL/GenBank/DDBJ databases">
        <authorList>
            <person name="Trinca V."/>
            <person name="Uliana J.V.C."/>
            <person name="Torres T.T."/>
            <person name="Ward R.J."/>
            <person name="Monesi N."/>
        </authorList>
    </citation>
    <scope>NUCLEOTIDE SEQUENCE</scope>
    <source>
        <strain evidence="2">HSMRA1968</strain>
        <tissue evidence="2">Whole embryos</tissue>
    </source>
</reference>
<name>A0A9Q0MJ82_9DIPT</name>
<proteinExistence type="predicted"/>